<dbReference type="GO" id="GO:0008782">
    <property type="term" value="F:adenosylhomocysteine nucleosidase activity"/>
    <property type="evidence" value="ECO:0007669"/>
    <property type="project" value="TreeGrafter"/>
</dbReference>
<dbReference type="Pfam" id="PF01048">
    <property type="entry name" value="PNP_UDP_1"/>
    <property type="match status" value="1"/>
</dbReference>
<evidence type="ECO:0000313" key="2">
    <source>
        <dbReference type="EMBL" id="AJR07189.1"/>
    </source>
</evidence>
<sequence length="385" mass="42984">MKILLIEDNNEKQQAIEYVINTELSNAANKPSVVHAKDLNSARRSLYSDLFDLVIFDMYLPDIHQVSQERDCSFELINDFSESKNYQSEAIALTQFEINEIEDIQSFNQVGITLVSYDSSNGWKAALKQKINRASQRVRCDFLIFCALSKEKQAFSSTGFTVGQAKNIFGMDCTDISIGNFNGFIVKPHNMGLVNMAIIASKAIELFQPKIVTMSGICAGVKGESNYLDLIVGKTCWEYQTGKWKDGEFVQEPYQVDIHRPLQVDLEQSTENESLKNIIRNGLFMTELGEMSIKVAPISSGSAVIADDEMMKRIGLQHRKMAGLEMEMYALYEAAAQSLCNPLCFGAKAVVDMGDSSKGDMYHDVGCTISARYVANILEQQLGKI</sequence>
<dbReference type="Gene3D" id="3.40.50.2300">
    <property type="match status" value="1"/>
</dbReference>
<dbReference type="PANTHER" id="PTHR46832:SF1">
    <property type="entry name" value="5'-METHYLTHIOADENOSINE_S-ADENOSYLHOMOCYSTEINE NUCLEOSIDASE"/>
    <property type="match status" value="1"/>
</dbReference>
<dbReference type="Gene3D" id="3.40.50.1580">
    <property type="entry name" value="Nucleoside phosphorylase domain"/>
    <property type="match status" value="1"/>
</dbReference>
<dbReference type="GO" id="GO:0009116">
    <property type="term" value="P:nucleoside metabolic process"/>
    <property type="evidence" value="ECO:0007669"/>
    <property type="project" value="InterPro"/>
</dbReference>
<dbReference type="OrthoDB" id="2988699at2"/>
<accession>A0A0C5WQ69</accession>
<evidence type="ECO:0000313" key="3">
    <source>
        <dbReference type="Proteomes" id="UP000032303"/>
    </source>
</evidence>
<dbReference type="GO" id="GO:0008930">
    <property type="term" value="F:methylthioadenosine nucleosidase activity"/>
    <property type="evidence" value="ECO:0007669"/>
    <property type="project" value="TreeGrafter"/>
</dbReference>
<protein>
    <submittedName>
        <fullName evidence="2">Putative nucleoside phosphorylase</fullName>
    </submittedName>
</protein>
<dbReference type="SUPFAM" id="SSF53167">
    <property type="entry name" value="Purine and uridine phosphorylases"/>
    <property type="match status" value="1"/>
</dbReference>
<feature type="domain" description="Nucleoside phosphorylase" evidence="1">
    <location>
        <begin position="175"/>
        <end position="352"/>
    </location>
</feature>
<organism evidence="2 3">
    <name type="scientific">Photobacterium gaetbulicola Gung47</name>
    <dbReference type="NCBI Taxonomy" id="658445"/>
    <lineage>
        <taxon>Bacteria</taxon>
        <taxon>Pseudomonadati</taxon>
        <taxon>Pseudomonadota</taxon>
        <taxon>Gammaproteobacteria</taxon>
        <taxon>Vibrionales</taxon>
        <taxon>Vibrionaceae</taxon>
        <taxon>Photobacterium</taxon>
    </lineage>
</organism>
<dbReference type="EMBL" id="CP005974">
    <property type="protein sequence ID" value="AJR07189.1"/>
    <property type="molecule type" value="Genomic_DNA"/>
</dbReference>
<dbReference type="InterPro" id="IPR011006">
    <property type="entry name" value="CheY-like_superfamily"/>
</dbReference>
<keyword evidence="3" id="KW-1185">Reference proteome</keyword>
<evidence type="ECO:0000259" key="1">
    <source>
        <dbReference type="Pfam" id="PF01048"/>
    </source>
</evidence>
<dbReference type="GO" id="GO:0019284">
    <property type="term" value="P:L-methionine salvage from S-adenosylmethionine"/>
    <property type="evidence" value="ECO:0007669"/>
    <property type="project" value="TreeGrafter"/>
</dbReference>
<dbReference type="Proteomes" id="UP000032303">
    <property type="component" value="Chromosome 2"/>
</dbReference>
<reference evidence="2 3" key="1">
    <citation type="submission" date="2013-05" db="EMBL/GenBank/DDBJ databases">
        <title>Complete genome sequence of the lipase-producing bacterium Photobacterium gaetbulicola Gung47.</title>
        <authorList>
            <person name="Kim Y.-O."/>
        </authorList>
    </citation>
    <scope>NUCLEOTIDE SEQUENCE [LARGE SCALE GENOMIC DNA]</scope>
    <source>
        <strain evidence="2 3">Gung47</strain>
    </source>
</reference>
<dbReference type="HOGENOM" id="CLU_055125_0_0_6"/>
<dbReference type="STRING" id="658445.H744_2c0453"/>
<name>A0A0C5WQ69_9GAMM</name>
<dbReference type="PANTHER" id="PTHR46832">
    <property type="entry name" value="5'-METHYLTHIOADENOSINE/S-ADENOSYLHOMOCYSTEINE NUCLEOSIDASE"/>
    <property type="match status" value="1"/>
</dbReference>
<proteinExistence type="predicted"/>
<dbReference type="PATRIC" id="fig|658445.3.peg.2353"/>
<dbReference type="KEGG" id="pgb:H744_2c0453"/>
<dbReference type="InterPro" id="IPR035994">
    <property type="entry name" value="Nucleoside_phosphorylase_sf"/>
</dbReference>
<dbReference type="GO" id="GO:0005829">
    <property type="term" value="C:cytosol"/>
    <property type="evidence" value="ECO:0007669"/>
    <property type="project" value="TreeGrafter"/>
</dbReference>
<dbReference type="InterPro" id="IPR000845">
    <property type="entry name" value="Nucleoside_phosphorylase_d"/>
</dbReference>
<dbReference type="SUPFAM" id="SSF52172">
    <property type="entry name" value="CheY-like"/>
    <property type="match status" value="1"/>
</dbReference>
<dbReference type="AlphaFoldDB" id="A0A0C5WQ69"/>
<gene>
    <name evidence="2" type="ORF">H744_2c0453</name>
</gene>